<dbReference type="AlphaFoldDB" id="A0A8S2FNZ2"/>
<dbReference type="Proteomes" id="UP000677228">
    <property type="component" value="Unassembled WGS sequence"/>
</dbReference>
<evidence type="ECO:0000313" key="4">
    <source>
        <dbReference type="Proteomes" id="UP000677228"/>
    </source>
</evidence>
<protein>
    <submittedName>
        <fullName evidence="2">Uncharacterized protein</fullName>
    </submittedName>
</protein>
<gene>
    <name evidence="2" type="ORF">OVA965_LOCUS37992</name>
    <name evidence="3" type="ORF">TMI583_LOCUS39123</name>
</gene>
<accession>A0A8S2FNZ2</accession>
<comment type="similarity">
    <text evidence="1">Belongs to the SAPAP family.</text>
</comment>
<comment type="caution">
    <text evidence="2">The sequence shown here is derived from an EMBL/GenBank/DDBJ whole genome shotgun (WGS) entry which is preliminary data.</text>
</comment>
<dbReference type="Proteomes" id="UP000682733">
    <property type="component" value="Unassembled WGS sequence"/>
</dbReference>
<dbReference type="EMBL" id="CAJOBA010058952">
    <property type="protein sequence ID" value="CAF4312172.1"/>
    <property type="molecule type" value="Genomic_DNA"/>
</dbReference>
<dbReference type="GO" id="GO:0023052">
    <property type="term" value="P:signaling"/>
    <property type="evidence" value="ECO:0007669"/>
    <property type="project" value="InterPro"/>
</dbReference>
<proteinExistence type="inferred from homology"/>
<dbReference type="EMBL" id="CAJNOK010036786">
    <property type="protein sequence ID" value="CAF1525488.1"/>
    <property type="molecule type" value="Genomic_DNA"/>
</dbReference>
<reference evidence="2" key="1">
    <citation type="submission" date="2021-02" db="EMBL/GenBank/DDBJ databases">
        <authorList>
            <person name="Nowell W R."/>
        </authorList>
    </citation>
    <scope>NUCLEOTIDE SEQUENCE</scope>
</reference>
<dbReference type="InterPro" id="IPR005026">
    <property type="entry name" value="SAPAP"/>
</dbReference>
<sequence length="101" mass="11658">MLNKARDGKTLLSLLDQSEKVLKEKISIYNKVIDDDSSANKIPEDDRRDILVAIGEANLLLRGKLKQFRDLCNQNLVCIDFFIFLNAKQRLYHLSISYENS</sequence>
<evidence type="ECO:0000313" key="2">
    <source>
        <dbReference type="EMBL" id="CAF1525488.1"/>
    </source>
</evidence>
<evidence type="ECO:0000313" key="3">
    <source>
        <dbReference type="EMBL" id="CAF4312172.1"/>
    </source>
</evidence>
<name>A0A8S2FNZ2_9BILA</name>
<evidence type="ECO:0000256" key="1">
    <source>
        <dbReference type="ARBA" id="ARBA00008839"/>
    </source>
</evidence>
<dbReference type="Pfam" id="PF03359">
    <property type="entry name" value="GKAP"/>
    <property type="match status" value="1"/>
</dbReference>
<organism evidence="2 4">
    <name type="scientific">Didymodactylos carnosus</name>
    <dbReference type="NCBI Taxonomy" id="1234261"/>
    <lineage>
        <taxon>Eukaryota</taxon>
        <taxon>Metazoa</taxon>
        <taxon>Spiralia</taxon>
        <taxon>Gnathifera</taxon>
        <taxon>Rotifera</taxon>
        <taxon>Eurotatoria</taxon>
        <taxon>Bdelloidea</taxon>
        <taxon>Philodinida</taxon>
        <taxon>Philodinidae</taxon>
        <taxon>Didymodactylos</taxon>
    </lineage>
</organism>